<evidence type="ECO:0000259" key="2">
    <source>
        <dbReference type="Pfam" id="PF04945"/>
    </source>
</evidence>
<feature type="signal peptide" evidence="1">
    <location>
        <begin position="1"/>
        <end position="32"/>
    </location>
</feature>
<dbReference type="Proteomes" id="UP000278222">
    <property type="component" value="Unassembled WGS sequence"/>
</dbReference>
<dbReference type="AlphaFoldDB" id="A0A3N1KVD8"/>
<keyword evidence="4" id="KW-1185">Reference proteome</keyword>
<evidence type="ECO:0000313" key="4">
    <source>
        <dbReference type="Proteomes" id="UP000278222"/>
    </source>
</evidence>
<evidence type="ECO:0000313" key="3">
    <source>
        <dbReference type="EMBL" id="ROP81285.1"/>
    </source>
</evidence>
<evidence type="ECO:0000256" key="1">
    <source>
        <dbReference type="SAM" id="SignalP"/>
    </source>
</evidence>
<protein>
    <submittedName>
        <fullName evidence="3">YHS domain-containing protein</fullName>
    </submittedName>
</protein>
<gene>
    <name evidence="3" type="ORF">EDC65_5141</name>
</gene>
<dbReference type="InterPro" id="IPR007029">
    <property type="entry name" value="YHS_dom"/>
</dbReference>
<dbReference type="RefSeq" id="WP_123695042.1">
    <property type="nucleotide sequence ID" value="NZ_AP019700.1"/>
</dbReference>
<dbReference type="EMBL" id="RJKX01000018">
    <property type="protein sequence ID" value="ROP81285.1"/>
    <property type="molecule type" value="Genomic_DNA"/>
</dbReference>
<feature type="chain" id="PRO_5018072433" evidence="1">
    <location>
        <begin position="33"/>
        <end position="163"/>
    </location>
</feature>
<dbReference type="OrthoDB" id="344729at2"/>
<sequence>MPASSSSVLFRLGRVAAVVAVAALLPLAPALAVDEHFVKDGGAAGGVDVVAYHTVGQPTPGSAQFTAEYQGQTWKFATAANRDLFVASPAKYAPAYGGWCSAGASKGKKVATMPQFWAIVDGQLYLNSTEGAHKGLFLADTQTVIRKGEANWKTIYATKADKL</sequence>
<comment type="caution">
    <text evidence="3">The sequence shown here is derived from an EMBL/GenBank/DDBJ whole genome shotgun (WGS) entry which is preliminary data.</text>
</comment>
<dbReference type="Pfam" id="PF04945">
    <property type="entry name" value="YHS"/>
    <property type="match status" value="1"/>
</dbReference>
<dbReference type="NCBIfam" id="NF041384">
    <property type="entry name" value="YHS_seleno_dom"/>
    <property type="match status" value="1"/>
</dbReference>
<organism evidence="3 4">
    <name type="scientific">Stella humosa</name>
    <dbReference type="NCBI Taxonomy" id="94"/>
    <lineage>
        <taxon>Bacteria</taxon>
        <taxon>Pseudomonadati</taxon>
        <taxon>Pseudomonadota</taxon>
        <taxon>Alphaproteobacteria</taxon>
        <taxon>Rhodospirillales</taxon>
        <taxon>Stellaceae</taxon>
        <taxon>Stella</taxon>
    </lineage>
</organism>
<name>A0A3N1KVD8_9PROT</name>
<keyword evidence="1" id="KW-0732">Signal</keyword>
<accession>A0A3N1KVD8</accession>
<proteinExistence type="predicted"/>
<feature type="domain" description="YHS" evidence="2">
    <location>
        <begin position="50"/>
        <end position="95"/>
    </location>
</feature>
<reference evidence="3 4" key="1">
    <citation type="submission" date="2018-11" db="EMBL/GenBank/DDBJ databases">
        <title>Genomic Encyclopedia of Type Strains, Phase IV (KMG-IV): sequencing the most valuable type-strain genomes for metagenomic binning, comparative biology and taxonomic classification.</title>
        <authorList>
            <person name="Goeker M."/>
        </authorList>
    </citation>
    <scope>NUCLEOTIDE SEQUENCE [LARGE SCALE GENOMIC DNA]</scope>
    <source>
        <strain evidence="3 4">DSM 5900</strain>
    </source>
</reference>